<keyword evidence="17" id="KW-1185">Reference proteome</keyword>
<feature type="domain" description="Glycosyl hydrolase family 13 catalytic" evidence="15">
    <location>
        <begin position="114"/>
        <end position="452"/>
    </location>
</feature>
<keyword evidence="9 14" id="KW-0326">Glycosidase</keyword>
<dbReference type="NCBIfam" id="TIGR02402">
    <property type="entry name" value="trehalose_TreZ"/>
    <property type="match status" value="1"/>
</dbReference>
<evidence type="ECO:0000256" key="10">
    <source>
        <dbReference type="ARBA" id="ARBA00032057"/>
    </source>
</evidence>
<evidence type="ECO:0000256" key="9">
    <source>
        <dbReference type="ARBA" id="ARBA00023295"/>
    </source>
</evidence>
<evidence type="ECO:0000256" key="6">
    <source>
        <dbReference type="ARBA" id="ARBA00022490"/>
    </source>
</evidence>
<dbReference type="InterPro" id="IPR017853">
    <property type="entry name" value="GH"/>
</dbReference>
<dbReference type="PANTHER" id="PTHR43651:SF11">
    <property type="entry name" value="MALTO-OLIGOSYLTREHALOSE TREHALOHYDROLASE"/>
    <property type="match status" value="1"/>
</dbReference>
<dbReference type="PIRSF" id="PIRSF006337">
    <property type="entry name" value="Trehalose_TreZ"/>
    <property type="match status" value="1"/>
</dbReference>
<dbReference type="InterPro" id="IPR013780">
    <property type="entry name" value="Glyco_hydro_b"/>
</dbReference>
<comment type="similarity">
    <text evidence="3 14">Belongs to the glycosyl hydrolase 13 family.</text>
</comment>
<dbReference type="InterPro" id="IPR006047">
    <property type="entry name" value="GH13_cat_dom"/>
</dbReference>
<evidence type="ECO:0000256" key="2">
    <source>
        <dbReference type="ARBA" id="ARBA00005199"/>
    </source>
</evidence>
<dbReference type="RefSeq" id="WP_272858919.1">
    <property type="nucleotide sequence ID" value="NZ_CP067134.1"/>
</dbReference>
<dbReference type="Proteomes" id="UP001218412">
    <property type="component" value="Chromosome"/>
</dbReference>
<proteinExistence type="inferred from homology"/>
<comment type="catalytic activity">
    <reaction evidence="12 14">
        <text>hydrolysis of (1-&gt;4)-alpha-D-glucosidic linkage in 4-alpha-D-[(1-&gt;4)-alpha-D-glucanosyl]n trehalose to yield trehalose and (1-&gt;4)-alpha-D-glucan.</text>
        <dbReference type="EC" id="3.2.1.141"/>
    </reaction>
</comment>
<dbReference type="CDD" id="cd11325">
    <property type="entry name" value="AmyAc_GTHase"/>
    <property type="match status" value="1"/>
</dbReference>
<evidence type="ECO:0000256" key="4">
    <source>
        <dbReference type="ARBA" id="ARBA00012268"/>
    </source>
</evidence>
<evidence type="ECO:0000256" key="7">
    <source>
        <dbReference type="ARBA" id="ARBA00022801"/>
    </source>
</evidence>
<evidence type="ECO:0000256" key="5">
    <source>
        <dbReference type="ARBA" id="ARBA00015938"/>
    </source>
</evidence>
<evidence type="ECO:0000256" key="14">
    <source>
        <dbReference type="PIRNR" id="PIRNR006337"/>
    </source>
</evidence>
<dbReference type="InterPro" id="IPR044901">
    <property type="entry name" value="Trehalose_TreZ_E-set_sf"/>
</dbReference>
<evidence type="ECO:0000259" key="15">
    <source>
        <dbReference type="SMART" id="SM00642"/>
    </source>
</evidence>
<evidence type="ECO:0000256" key="3">
    <source>
        <dbReference type="ARBA" id="ARBA00008061"/>
    </source>
</evidence>
<dbReference type="SMART" id="SM00642">
    <property type="entry name" value="Aamy"/>
    <property type="match status" value="1"/>
</dbReference>
<dbReference type="EC" id="3.2.1.141" evidence="4 13"/>
<comment type="subcellular location">
    <subcellularLocation>
        <location evidence="1">Cytoplasm</location>
    </subcellularLocation>
</comment>
<gene>
    <name evidence="16" type="primary">treZ</name>
    <name evidence="16" type="ORF">JHW45_17690</name>
</gene>
<reference evidence="16 17" key="1">
    <citation type="submission" date="2021-01" db="EMBL/GenBank/DDBJ databases">
        <title>Biogeographic distribution of Paracoccus.</title>
        <authorList>
            <person name="Hollensteiner J."/>
            <person name="Leineberger J."/>
            <person name="Brinkhoff T."/>
            <person name="Daniel R."/>
        </authorList>
    </citation>
    <scope>NUCLEOTIDE SEQUENCE [LARGE SCALE GENOMIC DNA]</scope>
    <source>
        <strain evidence="16 17">LMG25392</strain>
    </source>
</reference>
<dbReference type="Pfam" id="PF00128">
    <property type="entry name" value="Alpha-amylase"/>
    <property type="match status" value="1"/>
</dbReference>
<protein>
    <recommendedName>
        <fullName evidence="5 13">Malto-oligosyltrehalose trehalohydrolase</fullName>
        <shortName evidence="14">MTHase</shortName>
        <ecNumber evidence="4 13">3.2.1.141</ecNumber>
    </recommendedName>
    <alternativeName>
        <fullName evidence="11 14">4-alpha-D-((1-&gt;4)-alpha-D-glucano)trehalose trehalohydrolase</fullName>
    </alternativeName>
    <alternativeName>
        <fullName evidence="10 14">Maltooligosyl trehalose trehalohydrolase</fullName>
    </alternativeName>
</protein>
<keyword evidence="6" id="KW-0963">Cytoplasm</keyword>
<organism evidence="16 17">
    <name type="scientific">Paracoccus stylophorae</name>
    <dbReference type="NCBI Taxonomy" id="659350"/>
    <lineage>
        <taxon>Bacteria</taxon>
        <taxon>Pseudomonadati</taxon>
        <taxon>Pseudomonadota</taxon>
        <taxon>Alphaproteobacteria</taxon>
        <taxon>Rhodobacterales</taxon>
        <taxon>Paracoccaceae</taxon>
        <taxon>Paracoccus</taxon>
    </lineage>
</organism>
<evidence type="ECO:0000256" key="8">
    <source>
        <dbReference type="ARBA" id="ARBA00023277"/>
    </source>
</evidence>
<dbReference type="Gene3D" id="1.10.10.760">
    <property type="entry name" value="E-set domains of sugar-utilizing enzymes"/>
    <property type="match status" value="1"/>
</dbReference>
<comment type="pathway">
    <text evidence="2 14">Glycan biosynthesis; trehalose biosynthesis.</text>
</comment>
<evidence type="ECO:0000313" key="16">
    <source>
        <dbReference type="EMBL" id="WCR10836.1"/>
    </source>
</evidence>
<dbReference type="Gene3D" id="2.60.40.10">
    <property type="entry name" value="Immunoglobulins"/>
    <property type="match status" value="1"/>
</dbReference>
<evidence type="ECO:0000313" key="17">
    <source>
        <dbReference type="Proteomes" id="UP001218412"/>
    </source>
</evidence>
<dbReference type="InterPro" id="IPR012768">
    <property type="entry name" value="Trehalose_TreZ"/>
</dbReference>
<dbReference type="PANTHER" id="PTHR43651">
    <property type="entry name" value="1,4-ALPHA-GLUCAN-BRANCHING ENZYME"/>
    <property type="match status" value="1"/>
</dbReference>
<dbReference type="SUPFAM" id="SSF51445">
    <property type="entry name" value="(Trans)glycosidases"/>
    <property type="match status" value="1"/>
</dbReference>
<dbReference type="Gene3D" id="2.60.40.1180">
    <property type="entry name" value="Golgi alpha-mannosidase II"/>
    <property type="match status" value="1"/>
</dbReference>
<evidence type="ECO:0000256" key="11">
    <source>
        <dbReference type="ARBA" id="ARBA00033284"/>
    </source>
</evidence>
<name>A0ABY7SX78_9RHOB</name>
<dbReference type="Gene3D" id="3.20.20.80">
    <property type="entry name" value="Glycosidases"/>
    <property type="match status" value="1"/>
</dbReference>
<evidence type="ECO:0000256" key="12">
    <source>
        <dbReference type="ARBA" id="ARBA00034013"/>
    </source>
</evidence>
<dbReference type="EMBL" id="CP067134">
    <property type="protein sequence ID" value="WCR10836.1"/>
    <property type="molecule type" value="Genomic_DNA"/>
</dbReference>
<evidence type="ECO:0000256" key="13">
    <source>
        <dbReference type="NCBIfam" id="TIGR02402"/>
    </source>
</evidence>
<keyword evidence="7 14" id="KW-0378">Hydrolase</keyword>
<dbReference type="InterPro" id="IPR013783">
    <property type="entry name" value="Ig-like_fold"/>
</dbReference>
<dbReference type="CDD" id="cd02853">
    <property type="entry name" value="E_set_MTHase_like_N"/>
    <property type="match status" value="1"/>
</dbReference>
<sequence length="592" mass="65112">MTAGRRQHWGPVIDADTVRFALWAPAQTRLKLRNGGRDLDMARQGDGWFHCTLPRAETGEAYSFVLDDGTVVPDPAARAQMDDVHGLSRLIDAADYRWRHDRPGRPWEEAVIYELHIGTFTPDGTFAAAATRMGDLADLGVTAVEIMPVAQFAGNRGWGYDGVLPYAVHPAYGTPDDLRTLVDAAHGAGLMVLLDVVYNHFGPEGNYLNLYAPDFFDASRQTPWGAAIAYDRGPVRRFFVENALYWLRDFRLDGLRLDAIDHVQDRSDPEILVEIAQQVRRAFPDDAIHLTTEDNRNVTHLHAREDGRVPLYTAEWNDDWHNAAHVIATGEGEGYYADFADTPHAHLARALAEGFAYQGQTSPQTGRPRGAPSAHLPPAAFVDFLQNHDQIGNRAFGERIDALAPQPVVRALRTILLLSPHIPLMFMGEEYGETRPFLFFTDFHGDLADAVRQGRRREFAGFAAFADGAVSAIPDPNAAETFAASRIDWAQRDGAGQDRLEETRRLLRVRRREVVPHLAGVDGHAGRIVAAEGDVIAVDWQLRGATLSLRAHLGDGQATVPAAPGRVISGPVGGGSSLGAWQVRFTKLEDGA</sequence>
<evidence type="ECO:0000256" key="1">
    <source>
        <dbReference type="ARBA" id="ARBA00004496"/>
    </source>
</evidence>
<accession>A0ABY7SX78</accession>
<dbReference type="InterPro" id="IPR014756">
    <property type="entry name" value="Ig_E-set"/>
</dbReference>
<dbReference type="SUPFAM" id="SSF81296">
    <property type="entry name" value="E set domains"/>
    <property type="match status" value="1"/>
</dbReference>
<keyword evidence="8" id="KW-0119">Carbohydrate metabolism</keyword>